<accession>A0ACC0JZL0</accession>
<name>A0ACC0JZL0_CHOFU</name>
<organism evidence="1 2">
    <name type="scientific">Choristoneura fumiferana</name>
    <name type="common">Spruce budworm moth</name>
    <name type="synonym">Archips fumiferana</name>
    <dbReference type="NCBI Taxonomy" id="7141"/>
    <lineage>
        <taxon>Eukaryota</taxon>
        <taxon>Metazoa</taxon>
        <taxon>Ecdysozoa</taxon>
        <taxon>Arthropoda</taxon>
        <taxon>Hexapoda</taxon>
        <taxon>Insecta</taxon>
        <taxon>Pterygota</taxon>
        <taxon>Neoptera</taxon>
        <taxon>Endopterygota</taxon>
        <taxon>Lepidoptera</taxon>
        <taxon>Glossata</taxon>
        <taxon>Ditrysia</taxon>
        <taxon>Tortricoidea</taxon>
        <taxon>Tortricidae</taxon>
        <taxon>Tortricinae</taxon>
        <taxon>Choristoneura</taxon>
    </lineage>
</organism>
<evidence type="ECO:0000313" key="1">
    <source>
        <dbReference type="EMBL" id="KAI8429481.1"/>
    </source>
</evidence>
<keyword evidence="2" id="KW-1185">Reference proteome</keyword>
<reference evidence="1 2" key="1">
    <citation type="journal article" date="2022" name="Genome Biol. Evol.">
        <title>The Spruce Budworm Genome: Reconstructing the Evolutionary History of Antifreeze Proteins.</title>
        <authorList>
            <person name="Beliveau C."/>
            <person name="Gagne P."/>
            <person name="Picq S."/>
            <person name="Vernygora O."/>
            <person name="Keeling C.I."/>
            <person name="Pinkney K."/>
            <person name="Doucet D."/>
            <person name="Wen F."/>
            <person name="Johnston J.S."/>
            <person name="Maaroufi H."/>
            <person name="Boyle B."/>
            <person name="Laroche J."/>
            <person name="Dewar K."/>
            <person name="Juretic N."/>
            <person name="Blackburn G."/>
            <person name="Nisole A."/>
            <person name="Brunet B."/>
            <person name="Brandao M."/>
            <person name="Lumley L."/>
            <person name="Duan J."/>
            <person name="Quan G."/>
            <person name="Lucarotti C.J."/>
            <person name="Roe A.D."/>
            <person name="Sperling F.A.H."/>
            <person name="Levesque R.C."/>
            <person name="Cusson M."/>
        </authorList>
    </citation>
    <scope>NUCLEOTIDE SEQUENCE [LARGE SCALE GENOMIC DNA]</scope>
    <source>
        <strain evidence="1">Glfc:IPQL:Cfum</strain>
    </source>
</reference>
<protein>
    <submittedName>
        <fullName evidence="1">Uncharacterized protein</fullName>
    </submittedName>
</protein>
<evidence type="ECO:0000313" key="2">
    <source>
        <dbReference type="Proteomes" id="UP001064048"/>
    </source>
</evidence>
<gene>
    <name evidence="1" type="ORF">MSG28_000117</name>
</gene>
<sequence length="69" mass="7549">MRVRATAAAAAEAARAHDADHARAAERAYFAQRSDGRRGSIRPIPSAARDGQTTELPSTDEWRALCRWA</sequence>
<comment type="caution">
    <text evidence="1">The sequence shown here is derived from an EMBL/GenBank/DDBJ whole genome shotgun (WGS) entry which is preliminary data.</text>
</comment>
<dbReference type="EMBL" id="CM046131">
    <property type="protein sequence ID" value="KAI8429481.1"/>
    <property type="molecule type" value="Genomic_DNA"/>
</dbReference>
<proteinExistence type="predicted"/>
<dbReference type="Proteomes" id="UP001064048">
    <property type="component" value="Chromosome Z"/>
</dbReference>